<dbReference type="PANTHER" id="PTHR30027:SF3">
    <property type="entry name" value="16S RRNA (URACIL(1498)-N(3))-METHYLTRANSFERASE"/>
    <property type="match status" value="1"/>
</dbReference>
<dbReference type="GO" id="GO:0006364">
    <property type="term" value="P:rRNA processing"/>
    <property type="evidence" value="ECO:0007669"/>
    <property type="project" value="InterPro"/>
</dbReference>
<gene>
    <name evidence="1" type="ORF">BRARA_E01686</name>
</gene>
<evidence type="ECO:0008006" key="3">
    <source>
        <dbReference type="Google" id="ProtNLM"/>
    </source>
</evidence>
<accession>A0A397ZAU3</accession>
<dbReference type="PANTHER" id="PTHR30027">
    <property type="entry name" value="RIBOSOMAL RNA SMALL SUBUNIT METHYLTRANSFERASE E"/>
    <property type="match status" value="1"/>
</dbReference>
<reference evidence="1 2" key="1">
    <citation type="submission" date="2018-06" db="EMBL/GenBank/DDBJ databases">
        <title>WGS assembly of Brassica rapa FPsc.</title>
        <authorList>
            <person name="Bowman J."/>
            <person name="Kohchi T."/>
            <person name="Yamato K."/>
            <person name="Jenkins J."/>
            <person name="Shu S."/>
            <person name="Ishizaki K."/>
            <person name="Yamaoka S."/>
            <person name="Nishihama R."/>
            <person name="Nakamura Y."/>
            <person name="Berger F."/>
            <person name="Adam C."/>
            <person name="Aki S."/>
            <person name="Althoff F."/>
            <person name="Araki T."/>
            <person name="Arteaga-Vazquez M."/>
            <person name="Balasubrmanian S."/>
            <person name="Bauer D."/>
            <person name="Boehm C."/>
            <person name="Briginshaw L."/>
            <person name="Caballero-Perez J."/>
            <person name="Catarino B."/>
            <person name="Chen F."/>
            <person name="Chiyoda S."/>
            <person name="Chovatia M."/>
            <person name="Davies K."/>
            <person name="Delmans M."/>
            <person name="Demura T."/>
            <person name="Dierschke T."/>
            <person name="Dolan L."/>
            <person name="Dorantes-Acosta A."/>
            <person name="Eklund D."/>
            <person name="Florent S."/>
            <person name="Flores-Sandoval E."/>
            <person name="Fujiyama A."/>
            <person name="Fukuzawa H."/>
            <person name="Galik B."/>
            <person name="Grimanelli D."/>
            <person name="Grimwood J."/>
            <person name="Grossniklaus U."/>
            <person name="Hamada T."/>
            <person name="Haseloff J."/>
            <person name="Hetherington A."/>
            <person name="Higo A."/>
            <person name="Hirakawa Y."/>
            <person name="Hundley H."/>
            <person name="Ikeda Y."/>
            <person name="Inoue K."/>
            <person name="Inoue S."/>
            <person name="Ishida S."/>
            <person name="Jia Q."/>
            <person name="Kakita M."/>
            <person name="Kanazawa T."/>
            <person name="Kawai Y."/>
            <person name="Kawashima T."/>
            <person name="Kennedy M."/>
            <person name="Kinose K."/>
            <person name="Kinoshita T."/>
            <person name="Kohara Y."/>
            <person name="Koide E."/>
            <person name="Komatsu K."/>
            <person name="Kopischke S."/>
            <person name="Kubo M."/>
            <person name="Kyozuka J."/>
            <person name="Lagercrantz U."/>
            <person name="Lin S."/>
            <person name="Lindquist E."/>
            <person name="Lipzen A."/>
            <person name="Lu C."/>
            <person name="Luna E."/>
            <person name="Martienssen R."/>
            <person name="Minamino N."/>
            <person name="Mizutani M."/>
            <person name="Mizutani M."/>
            <person name="Mochizuki N."/>
            <person name="Monte I."/>
            <person name="Mosher R."/>
            <person name="Nagasaki H."/>
            <person name="Nakagami H."/>
            <person name="Naramoto S."/>
            <person name="Nishitani K."/>
            <person name="Ohtani M."/>
            <person name="Okamoto T."/>
            <person name="Okumura M."/>
            <person name="Phillips J."/>
            <person name="Pollak B."/>
            <person name="Reinders A."/>
            <person name="Roevekamp M."/>
            <person name="Sano R."/>
            <person name="Sawa S."/>
            <person name="Schmid M."/>
            <person name="Shirakawa M."/>
            <person name="Solano R."/>
            <person name="Spunde A."/>
            <person name="Suetsugu N."/>
            <person name="Sugano S."/>
            <person name="Sugiyama A."/>
            <person name="Sun R."/>
            <person name="Suzuki Y."/>
            <person name="Takenaka M."/>
            <person name="Takezawa D."/>
            <person name="Tomogane H."/>
            <person name="Tsuzuki M."/>
            <person name="Ueda T."/>
            <person name="Umeda M."/>
            <person name="Ward J."/>
            <person name="Watanabe Y."/>
            <person name="Yazaki K."/>
            <person name="Yokoyama R."/>
            <person name="Yoshitake Y."/>
            <person name="Yotsui I."/>
            <person name="Zachgo S."/>
            <person name="Schmutz J."/>
        </authorList>
    </citation>
    <scope>NUCLEOTIDE SEQUENCE [LARGE SCALE GENOMIC DNA]</scope>
    <source>
        <strain evidence="2">cv. B-3</strain>
    </source>
</reference>
<dbReference type="Proteomes" id="UP000264353">
    <property type="component" value="Chromosome A5"/>
</dbReference>
<evidence type="ECO:0000313" key="1">
    <source>
        <dbReference type="EMBL" id="RID62625.1"/>
    </source>
</evidence>
<sequence>MKTLSWEKINLDLVVWIELSNAKGGLVEGCIQSLDKTGVDFVAQQDQKAHLKVGRADWLIEQCTQLGASQRLHQMVLNHPIKFNALLVNTGNGADFTRKKVELMLQAGDITVGLGPHRLQAETEIIALLATLVMWSDSQETTA</sequence>
<protein>
    <recommendedName>
        <fullName evidence="3">16S rRNA (uracil(1498)-N(3))-methyltransferase</fullName>
    </recommendedName>
</protein>
<dbReference type="GO" id="GO:0008168">
    <property type="term" value="F:methyltransferase activity"/>
    <property type="evidence" value="ECO:0007669"/>
    <property type="project" value="InterPro"/>
</dbReference>
<dbReference type="InterPro" id="IPR006700">
    <property type="entry name" value="RsmE"/>
</dbReference>
<dbReference type="EMBL" id="CM010632">
    <property type="protein sequence ID" value="RID62625.1"/>
    <property type="molecule type" value="Genomic_DNA"/>
</dbReference>
<organism evidence="1 2">
    <name type="scientific">Brassica campestris</name>
    <name type="common">Field mustard</name>
    <dbReference type="NCBI Taxonomy" id="3711"/>
    <lineage>
        <taxon>Eukaryota</taxon>
        <taxon>Viridiplantae</taxon>
        <taxon>Streptophyta</taxon>
        <taxon>Embryophyta</taxon>
        <taxon>Tracheophyta</taxon>
        <taxon>Spermatophyta</taxon>
        <taxon>Magnoliopsida</taxon>
        <taxon>eudicotyledons</taxon>
        <taxon>Gunneridae</taxon>
        <taxon>Pentapetalae</taxon>
        <taxon>rosids</taxon>
        <taxon>malvids</taxon>
        <taxon>Brassicales</taxon>
        <taxon>Brassicaceae</taxon>
        <taxon>Brassiceae</taxon>
        <taxon>Brassica</taxon>
    </lineage>
</organism>
<evidence type="ECO:0000313" key="2">
    <source>
        <dbReference type="Proteomes" id="UP000264353"/>
    </source>
</evidence>
<dbReference type="InterPro" id="IPR029028">
    <property type="entry name" value="Alpha/beta_knot_MTases"/>
</dbReference>
<dbReference type="SUPFAM" id="SSF75217">
    <property type="entry name" value="alpha/beta knot"/>
    <property type="match status" value="1"/>
</dbReference>
<name>A0A397ZAU3_BRACM</name>
<dbReference type="AlphaFoldDB" id="A0A397ZAU3"/>
<proteinExistence type="predicted"/>